<feature type="signal peptide" evidence="4">
    <location>
        <begin position="1"/>
        <end position="18"/>
    </location>
</feature>
<evidence type="ECO:0000256" key="3">
    <source>
        <dbReference type="ARBA" id="ARBA00023237"/>
    </source>
</evidence>
<keyword evidence="3" id="KW-0998">Cell outer membrane</keyword>
<keyword evidence="4" id="KW-0732">Signal</keyword>
<dbReference type="InterPro" id="IPR036942">
    <property type="entry name" value="Beta-barrel_TonB_sf"/>
</dbReference>
<keyword evidence="6" id="KW-1185">Reference proteome</keyword>
<evidence type="ECO:0000313" key="5">
    <source>
        <dbReference type="EMBL" id="SZD72325.1"/>
    </source>
</evidence>
<keyword evidence="5" id="KW-0675">Receptor</keyword>
<comment type="subcellular location">
    <subcellularLocation>
        <location evidence="1">Cell outer membrane</location>
    </subcellularLocation>
</comment>
<sequence>MKKIIFPITFVLSIFSMAQIKQGDANVNRKDDIQQGSVTVNRVYEPNVEAAEKIKQTPQEKTEIQKKYQPSYTPKDLAAASDFETSTLRAEELPVENSRNFRNYFEAGYGNNSNLDLNAFVDYEFDESSAIGVSAGYRSAKANLKNSIIDDGFTHFNADGFYRYNLANAVAKVGIGARLSGYDLYGYAPEITSTQISKNNYLSYTHLKAYGIYDIFDSYWLNDIKAEYHFFRSNYKSRENHIKLNANVGSKDLFDFSLLGSESFGLISKGNLEFLNSHFDFSFLQQRKAYNFLNLGLTPQIAWLGDFIDITAGANIQYLNQPEGQNKVYIAPQAEFTVKPTPEFNFLGGINGGVDLRSFQELADFNPYLFGHQALKPSINRLGFYIGLKGDVGSDFKYTVTAGYQKLENILGFLNVPFSYSSAVPFGNGNTFHSYYDDGNRNHLEANINYFGINNLDLNAVLNYQKFNLNNLKEVYEVPTLQASLGANYRLLQQKLKLGGDIFFIGSRKTWVGEDFSAGEEANLNSYLDLNLNARYQITNQWNVFIKGQNLINNNYQRFYHYRVQGAHIIGGIMFKF</sequence>
<reference evidence="5 6" key="1">
    <citation type="submission" date="2018-09" db="EMBL/GenBank/DDBJ databases">
        <authorList>
            <consortium name="Pathogen Informatics"/>
        </authorList>
    </citation>
    <scope>NUCLEOTIDE SEQUENCE [LARGE SCALE GENOMIC DNA]</scope>
    <source>
        <strain evidence="5 6">OH-22767</strain>
    </source>
</reference>
<evidence type="ECO:0000313" key="6">
    <source>
        <dbReference type="Proteomes" id="UP000262142"/>
    </source>
</evidence>
<dbReference type="OrthoDB" id="1264254at2"/>
<evidence type="ECO:0000256" key="4">
    <source>
        <dbReference type="SAM" id="SignalP"/>
    </source>
</evidence>
<dbReference type="RefSeq" id="WP_133298005.1">
    <property type="nucleotide sequence ID" value="NZ_UNSC01000003.1"/>
</dbReference>
<dbReference type="AlphaFoldDB" id="A0A383TXK9"/>
<dbReference type="Proteomes" id="UP000262142">
    <property type="component" value="Unassembled WGS sequence"/>
</dbReference>
<keyword evidence="2" id="KW-0472">Membrane</keyword>
<evidence type="ECO:0000256" key="1">
    <source>
        <dbReference type="ARBA" id="ARBA00004442"/>
    </source>
</evidence>
<feature type="chain" id="PRO_5016707027" evidence="4">
    <location>
        <begin position="19"/>
        <end position="577"/>
    </location>
</feature>
<name>A0A383TXK9_9FLAO</name>
<protein>
    <submittedName>
        <fullName evidence="5">Outer membrane cobalamin receptor protein</fullName>
    </submittedName>
</protein>
<dbReference type="EMBL" id="UNSC01000003">
    <property type="protein sequence ID" value="SZD72325.1"/>
    <property type="molecule type" value="Genomic_DNA"/>
</dbReference>
<organism evidence="5 6">
    <name type="scientific">Candidatus Ornithobacterium hominis</name>
    <dbReference type="NCBI Taxonomy" id="2497989"/>
    <lineage>
        <taxon>Bacteria</taxon>
        <taxon>Pseudomonadati</taxon>
        <taxon>Bacteroidota</taxon>
        <taxon>Flavobacteriia</taxon>
        <taxon>Flavobacteriales</taxon>
        <taxon>Weeksellaceae</taxon>
        <taxon>Ornithobacterium</taxon>
    </lineage>
</organism>
<evidence type="ECO:0000256" key="2">
    <source>
        <dbReference type="ARBA" id="ARBA00023136"/>
    </source>
</evidence>
<dbReference type="Gene3D" id="2.40.170.20">
    <property type="entry name" value="TonB-dependent receptor, beta-barrel domain"/>
    <property type="match status" value="1"/>
</dbReference>
<proteinExistence type="predicted"/>
<accession>A0A383TXK9</accession>
<dbReference type="SUPFAM" id="SSF56935">
    <property type="entry name" value="Porins"/>
    <property type="match status" value="1"/>
</dbReference>
<dbReference type="GO" id="GO:0009279">
    <property type="term" value="C:cell outer membrane"/>
    <property type="evidence" value="ECO:0007669"/>
    <property type="project" value="UniProtKB-SubCell"/>
</dbReference>
<gene>
    <name evidence="5" type="ORF">SAMEA104719789_00765</name>
</gene>